<reference evidence="1" key="1">
    <citation type="submission" date="2014-11" db="EMBL/GenBank/DDBJ databases">
        <authorList>
            <person name="Amaro Gonzalez C."/>
        </authorList>
    </citation>
    <scope>NUCLEOTIDE SEQUENCE</scope>
</reference>
<reference evidence="1" key="2">
    <citation type="journal article" date="2015" name="Fish Shellfish Immunol.">
        <title>Early steps in the European eel (Anguilla anguilla)-Vibrio vulnificus interaction in the gills: Role of the RtxA13 toxin.</title>
        <authorList>
            <person name="Callol A."/>
            <person name="Pajuelo D."/>
            <person name="Ebbesson L."/>
            <person name="Teles M."/>
            <person name="MacKenzie S."/>
            <person name="Amaro C."/>
        </authorList>
    </citation>
    <scope>NUCLEOTIDE SEQUENCE</scope>
</reference>
<proteinExistence type="predicted"/>
<accession>A0A0E9VRP9</accession>
<dbReference type="EMBL" id="GBXM01027870">
    <property type="protein sequence ID" value="JAH80707.1"/>
    <property type="molecule type" value="Transcribed_RNA"/>
</dbReference>
<organism evidence="1">
    <name type="scientific">Anguilla anguilla</name>
    <name type="common">European freshwater eel</name>
    <name type="synonym">Muraena anguilla</name>
    <dbReference type="NCBI Taxonomy" id="7936"/>
    <lineage>
        <taxon>Eukaryota</taxon>
        <taxon>Metazoa</taxon>
        <taxon>Chordata</taxon>
        <taxon>Craniata</taxon>
        <taxon>Vertebrata</taxon>
        <taxon>Euteleostomi</taxon>
        <taxon>Actinopterygii</taxon>
        <taxon>Neopterygii</taxon>
        <taxon>Teleostei</taxon>
        <taxon>Anguilliformes</taxon>
        <taxon>Anguillidae</taxon>
        <taxon>Anguilla</taxon>
    </lineage>
</organism>
<name>A0A0E9VRP9_ANGAN</name>
<sequence>MYSLTCCIYVIAPYFIAN</sequence>
<evidence type="ECO:0000313" key="1">
    <source>
        <dbReference type="EMBL" id="JAH80707.1"/>
    </source>
</evidence>
<protein>
    <submittedName>
        <fullName evidence="1">Uncharacterized protein</fullName>
    </submittedName>
</protein>
<dbReference type="AlphaFoldDB" id="A0A0E9VRP9"/>